<dbReference type="Proteomes" id="UP000254866">
    <property type="component" value="Unassembled WGS sequence"/>
</dbReference>
<protein>
    <submittedName>
        <fullName evidence="2">Uncharacterized protein</fullName>
    </submittedName>
</protein>
<feature type="compositionally biased region" description="Basic and acidic residues" evidence="1">
    <location>
        <begin position="58"/>
        <end position="72"/>
    </location>
</feature>
<dbReference type="EMBL" id="NPIC01000003">
    <property type="protein sequence ID" value="RDL37220.1"/>
    <property type="molecule type" value="Genomic_DNA"/>
</dbReference>
<reference evidence="2 3" key="1">
    <citation type="journal article" date="2018" name="IMA Fungus">
        <title>IMA Genome-F 9: Draft genome sequence of Annulohypoxylon stygium, Aspergillus mulundensis, Berkeleyomyces basicola (syn. Thielaviopsis basicola), Ceratocystis smalleyi, two Cercospora beticola strains, Coleophoma cylindrospora, Fusarium fracticaudum, Phialophora cf. hyalina, and Morchella septimelata.</title>
        <authorList>
            <person name="Wingfield B.D."/>
            <person name="Bills G.F."/>
            <person name="Dong Y."/>
            <person name="Huang W."/>
            <person name="Nel W.J."/>
            <person name="Swalarsk-Parry B.S."/>
            <person name="Vaghefi N."/>
            <person name="Wilken P.M."/>
            <person name="An Z."/>
            <person name="de Beer Z.W."/>
            <person name="De Vos L."/>
            <person name="Chen L."/>
            <person name="Duong T.A."/>
            <person name="Gao Y."/>
            <person name="Hammerbacher A."/>
            <person name="Kikkert J.R."/>
            <person name="Li Y."/>
            <person name="Li H."/>
            <person name="Li K."/>
            <person name="Li Q."/>
            <person name="Liu X."/>
            <person name="Ma X."/>
            <person name="Naidoo K."/>
            <person name="Pethybridge S.J."/>
            <person name="Sun J."/>
            <person name="Steenkamp E.T."/>
            <person name="van der Nest M.A."/>
            <person name="van Wyk S."/>
            <person name="Wingfield M.J."/>
            <person name="Xiong C."/>
            <person name="Yue Q."/>
            <person name="Zhang X."/>
        </authorList>
    </citation>
    <scope>NUCLEOTIDE SEQUENCE [LARGE SCALE GENOMIC DNA]</scope>
    <source>
        <strain evidence="2 3">BP 5553</strain>
    </source>
</reference>
<name>A0A370TNX0_9HELO</name>
<proteinExistence type="predicted"/>
<feature type="region of interest" description="Disordered" evidence="1">
    <location>
        <begin position="590"/>
        <end position="613"/>
    </location>
</feature>
<feature type="region of interest" description="Disordered" evidence="1">
    <location>
        <begin position="45"/>
        <end position="138"/>
    </location>
</feature>
<feature type="compositionally biased region" description="Basic and acidic residues" evidence="1">
    <location>
        <begin position="91"/>
        <end position="100"/>
    </location>
</feature>
<feature type="compositionally biased region" description="Acidic residues" evidence="1">
    <location>
        <begin position="107"/>
        <end position="116"/>
    </location>
</feature>
<feature type="region of interest" description="Disordered" evidence="1">
    <location>
        <begin position="228"/>
        <end position="311"/>
    </location>
</feature>
<dbReference type="OrthoDB" id="3437607at2759"/>
<evidence type="ECO:0000256" key="1">
    <source>
        <dbReference type="SAM" id="MobiDB-lite"/>
    </source>
</evidence>
<keyword evidence="3" id="KW-1185">Reference proteome</keyword>
<evidence type="ECO:0000313" key="2">
    <source>
        <dbReference type="EMBL" id="RDL37220.1"/>
    </source>
</evidence>
<feature type="compositionally biased region" description="Basic and acidic residues" evidence="1">
    <location>
        <begin position="299"/>
        <end position="308"/>
    </location>
</feature>
<dbReference type="AlphaFoldDB" id="A0A370TNX0"/>
<sequence>MIRLPTTTIILGDSDLKDFERREPQRRVNTEFDRFLICAQEAACSDHGKQKRLQGAELAKEPKEEGIFENHRLTLPMRPAPNLNAPCIRPGADKSARPESSHSSNTFDDEEGENGDELVQTDISPQNPNPRIPQSSSTAKVDDFYYGEFVESPARGTPTPRTSQFLEASRIGSRRLPPRSPLFLSQMALTGIPTSGLTPRVESRVAMHNAPGIIFAQPPRRPLRPEIIFGQPGRRPPRYTPRSFRHQTNSFSLDSLERSSTAYEQDPVSSNSTNNRTPRQVVGVSLDEEITGRDGSLSIEREQREGRRTSTSFHNYGEFKLDHHAFRFSSPQSRFEDGDEMAGLEIISRSPSPQLPPPLPTLMAGPSVTSSESLSRLELHITWNPLASPIKSPASLSLTTIDGLGHTSSPPSGRNSSSNRFLSHLISAYRSRSPLSHHGSLDHPPSSSNSSPTPLRIRASPGDVNTETPRNYRVYNDASSPRTQPQTPAHLPEARHQSRFHPSFTTPARGGSSIGTINYDGAGPEQRERPVRPLSGTPSRRGVGRSDSPMGMLSRGFHGLYGGRENDDDERSWAEGISHDNAEIRLWGLRDARNDGRSLNETPEREDWRAGLR</sequence>
<comment type="caution">
    <text evidence="2">The sequence shown here is derived from an EMBL/GenBank/DDBJ whole genome shotgun (WGS) entry which is preliminary data.</text>
</comment>
<organism evidence="2 3">
    <name type="scientific">Venustampulla echinocandica</name>
    <dbReference type="NCBI Taxonomy" id="2656787"/>
    <lineage>
        <taxon>Eukaryota</taxon>
        <taxon>Fungi</taxon>
        <taxon>Dikarya</taxon>
        <taxon>Ascomycota</taxon>
        <taxon>Pezizomycotina</taxon>
        <taxon>Leotiomycetes</taxon>
        <taxon>Helotiales</taxon>
        <taxon>Pleuroascaceae</taxon>
        <taxon>Venustampulla</taxon>
    </lineage>
</organism>
<feature type="region of interest" description="Disordered" evidence="1">
    <location>
        <begin position="433"/>
        <end position="552"/>
    </location>
</feature>
<accession>A0A370TNX0</accession>
<evidence type="ECO:0000313" key="3">
    <source>
        <dbReference type="Proteomes" id="UP000254866"/>
    </source>
</evidence>
<dbReference type="RefSeq" id="XP_031869876.1">
    <property type="nucleotide sequence ID" value="XM_032013276.1"/>
</dbReference>
<feature type="compositionally biased region" description="Polar residues" evidence="1">
    <location>
        <begin position="246"/>
        <end position="278"/>
    </location>
</feature>
<feature type="compositionally biased region" description="Polar residues" evidence="1">
    <location>
        <begin position="477"/>
        <end position="487"/>
    </location>
</feature>
<gene>
    <name evidence="2" type="ORF">BP5553_04653</name>
</gene>
<feature type="compositionally biased region" description="Low complexity" evidence="1">
    <location>
        <begin position="444"/>
        <end position="454"/>
    </location>
</feature>
<dbReference type="GeneID" id="43597502"/>